<reference evidence="7 8" key="1">
    <citation type="submission" date="2020-07" db="EMBL/GenBank/DDBJ databases">
        <title>Taxonomic revisions and descriptions of new bacterial species based on genomic comparisons in the high-G+C-content subgroup of the family Alcaligenaceae.</title>
        <authorList>
            <person name="Szabo A."/>
            <person name="Felfoldi T."/>
        </authorList>
    </citation>
    <scope>NUCLEOTIDE SEQUENCE [LARGE SCALE GENOMIC DNA]</scope>
    <source>
        <strain evidence="7 8">DSM 25264</strain>
    </source>
</reference>
<dbReference type="Proteomes" id="UP000580517">
    <property type="component" value="Unassembled WGS sequence"/>
</dbReference>
<dbReference type="InterPro" id="IPR001753">
    <property type="entry name" value="Enoyl-CoA_hydra/iso"/>
</dbReference>
<sequence length="275" mass="29800">MANSAPPAQRQTAAKRPGKVLMHREESVCRIIFSNPDRYNAMSLAMWRDLKRIVDQADTDSGIRVIVLEGDGDKAFVSGADISEFAQLRDTPEHIKDYGNAVKAAQHALSACAKPTVASIRGICMGGGMGLALACDLRYCTHDAKFRMPAARLGLGYDLQGIQRASSILGLANTADIFMTARTFDGREAARLGMVHQSYSEAEFAAAAKAAVDSIGKNAPLTIQAVKLALSHVINPQDVAEQRVQRAIDACFASKDYLEGQKAFRNKRDPEFKGQ</sequence>
<dbReference type="PROSITE" id="PS00166">
    <property type="entry name" value="ENOYL_COA_HYDRATASE"/>
    <property type="match status" value="1"/>
</dbReference>
<evidence type="ECO:0000256" key="6">
    <source>
        <dbReference type="RuleBase" id="RU003707"/>
    </source>
</evidence>
<dbReference type="PANTHER" id="PTHR43149:SF1">
    <property type="entry name" value="DELTA(3,5)-DELTA(2,4)-DIENOYL-COA ISOMERASE, MITOCHONDRIAL"/>
    <property type="match status" value="1"/>
</dbReference>
<dbReference type="InterPro" id="IPR045002">
    <property type="entry name" value="Ech1-like"/>
</dbReference>
<dbReference type="InterPro" id="IPR029045">
    <property type="entry name" value="ClpP/crotonase-like_dom_sf"/>
</dbReference>
<dbReference type="NCBIfam" id="NF004781">
    <property type="entry name" value="PRK06127.1"/>
    <property type="match status" value="1"/>
</dbReference>
<evidence type="ECO:0000313" key="7">
    <source>
        <dbReference type="EMBL" id="NYT38939.1"/>
    </source>
</evidence>
<name>A0A853FGE0_9BURK</name>
<evidence type="ECO:0000256" key="1">
    <source>
        <dbReference type="ARBA" id="ARBA00005005"/>
    </source>
</evidence>
<dbReference type="SUPFAM" id="SSF52096">
    <property type="entry name" value="ClpP/crotonase"/>
    <property type="match status" value="1"/>
</dbReference>
<gene>
    <name evidence="7" type="ORF">H0A68_18850</name>
</gene>
<accession>A0A853FGE0</accession>
<dbReference type="CDD" id="cd06558">
    <property type="entry name" value="crotonase-like"/>
    <property type="match status" value="1"/>
</dbReference>
<dbReference type="GO" id="GO:0016853">
    <property type="term" value="F:isomerase activity"/>
    <property type="evidence" value="ECO:0007669"/>
    <property type="project" value="UniProtKB-KW"/>
</dbReference>
<dbReference type="GO" id="GO:0006635">
    <property type="term" value="P:fatty acid beta-oxidation"/>
    <property type="evidence" value="ECO:0007669"/>
    <property type="project" value="UniProtKB-UniPathway"/>
</dbReference>
<dbReference type="Gene3D" id="3.90.226.10">
    <property type="entry name" value="2-enoyl-CoA Hydratase, Chain A, domain 1"/>
    <property type="match status" value="1"/>
</dbReference>
<evidence type="ECO:0000313" key="8">
    <source>
        <dbReference type="Proteomes" id="UP000580517"/>
    </source>
</evidence>
<dbReference type="PANTHER" id="PTHR43149">
    <property type="entry name" value="ENOYL-COA HYDRATASE"/>
    <property type="match status" value="1"/>
</dbReference>
<dbReference type="InterPro" id="IPR018376">
    <property type="entry name" value="Enoyl-CoA_hyd/isom_CS"/>
</dbReference>
<protein>
    <submittedName>
        <fullName evidence="7">Enoyl-CoA hydratase/isomerase family protein</fullName>
    </submittedName>
</protein>
<keyword evidence="3" id="KW-0276">Fatty acid metabolism</keyword>
<dbReference type="RefSeq" id="WP_129971374.1">
    <property type="nucleotide sequence ID" value="NZ_JACCEW010000008.1"/>
</dbReference>
<comment type="caution">
    <text evidence="7">The sequence shown here is derived from an EMBL/GenBank/DDBJ whole genome shotgun (WGS) entry which is preliminary data.</text>
</comment>
<dbReference type="AlphaFoldDB" id="A0A853FGE0"/>
<keyword evidence="5 7" id="KW-0413">Isomerase</keyword>
<dbReference type="UniPathway" id="UPA00659"/>
<dbReference type="Gene3D" id="1.10.12.10">
    <property type="entry name" value="Lyase 2-enoyl-coa Hydratase, Chain A, domain 2"/>
    <property type="match status" value="1"/>
</dbReference>
<comment type="similarity">
    <text evidence="2 6">Belongs to the enoyl-CoA hydratase/isomerase family.</text>
</comment>
<comment type="pathway">
    <text evidence="1">Lipid metabolism; fatty acid beta-oxidation.</text>
</comment>
<evidence type="ECO:0000256" key="2">
    <source>
        <dbReference type="ARBA" id="ARBA00005254"/>
    </source>
</evidence>
<evidence type="ECO:0000256" key="5">
    <source>
        <dbReference type="ARBA" id="ARBA00023235"/>
    </source>
</evidence>
<organism evidence="7 8">
    <name type="scientific">Allopusillimonas soli</name>
    <dbReference type="NCBI Taxonomy" id="659016"/>
    <lineage>
        <taxon>Bacteria</taxon>
        <taxon>Pseudomonadati</taxon>
        <taxon>Pseudomonadota</taxon>
        <taxon>Betaproteobacteria</taxon>
        <taxon>Burkholderiales</taxon>
        <taxon>Alcaligenaceae</taxon>
        <taxon>Allopusillimonas</taxon>
    </lineage>
</organism>
<dbReference type="Pfam" id="PF00378">
    <property type="entry name" value="ECH_1"/>
    <property type="match status" value="1"/>
</dbReference>
<keyword evidence="4" id="KW-0443">Lipid metabolism</keyword>
<proteinExistence type="inferred from homology"/>
<dbReference type="EMBL" id="JACCEW010000008">
    <property type="protein sequence ID" value="NYT38939.1"/>
    <property type="molecule type" value="Genomic_DNA"/>
</dbReference>
<dbReference type="OrthoDB" id="9148881at2"/>
<dbReference type="InterPro" id="IPR014748">
    <property type="entry name" value="Enoyl-CoA_hydra_C"/>
</dbReference>
<keyword evidence="8" id="KW-1185">Reference proteome</keyword>
<evidence type="ECO:0000256" key="3">
    <source>
        <dbReference type="ARBA" id="ARBA00022832"/>
    </source>
</evidence>
<evidence type="ECO:0000256" key="4">
    <source>
        <dbReference type="ARBA" id="ARBA00023098"/>
    </source>
</evidence>